<feature type="compositionally biased region" description="Basic and acidic residues" evidence="2">
    <location>
        <begin position="327"/>
        <end position="342"/>
    </location>
</feature>
<evidence type="ECO:0000313" key="5">
    <source>
        <dbReference type="RefSeq" id="XP_031575314.1"/>
    </source>
</evidence>
<dbReference type="RefSeq" id="XP_031575313.1">
    <property type="nucleotide sequence ID" value="XM_031719453.1"/>
</dbReference>
<name>A0A6P8JCI6_ACTTE</name>
<proteinExistence type="predicted"/>
<gene>
    <name evidence="4 5" type="primary">LOC116308935</name>
</gene>
<keyword evidence="1" id="KW-0175">Coiled coil</keyword>
<evidence type="ECO:0000256" key="1">
    <source>
        <dbReference type="SAM" id="Coils"/>
    </source>
</evidence>
<feature type="coiled-coil region" evidence="1">
    <location>
        <begin position="184"/>
        <end position="225"/>
    </location>
</feature>
<evidence type="ECO:0000256" key="2">
    <source>
        <dbReference type="SAM" id="MobiDB-lite"/>
    </source>
</evidence>
<dbReference type="RefSeq" id="XP_031575314.1">
    <property type="nucleotide sequence ID" value="XM_031719454.1"/>
</dbReference>
<feature type="coiled-coil region" evidence="1">
    <location>
        <begin position="3"/>
        <end position="160"/>
    </location>
</feature>
<protein>
    <submittedName>
        <fullName evidence="4 5">Coiled-coil domain-containing protein 18-like</fullName>
    </submittedName>
</protein>
<keyword evidence="3" id="KW-1185">Reference proteome</keyword>
<evidence type="ECO:0000313" key="4">
    <source>
        <dbReference type="RefSeq" id="XP_031575313.1"/>
    </source>
</evidence>
<dbReference type="OrthoDB" id="5975666at2759"/>
<organism evidence="3 4">
    <name type="scientific">Actinia tenebrosa</name>
    <name type="common">Australian red waratah sea anemone</name>
    <dbReference type="NCBI Taxonomy" id="6105"/>
    <lineage>
        <taxon>Eukaryota</taxon>
        <taxon>Metazoa</taxon>
        <taxon>Cnidaria</taxon>
        <taxon>Anthozoa</taxon>
        <taxon>Hexacorallia</taxon>
        <taxon>Actiniaria</taxon>
        <taxon>Actiniidae</taxon>
        <taxon>Actinia</taxon>
    </lineage>
</organism>
<feature type="region of interest" description="Disordered" evidence="2">
    <location>
        <begin position="320"/>
        <end position="345"/>
    </location>
</feature>
<sequence>MPEKHLIEEIKKMNKKLKDLNTQIAANEYKLREVPNRKSEEKFNKVIEDLKREKEKGEEKRYLLQKVVKLQGTLETKEVKITQLKHQIEELQKNNGQIQELNEEIVDLKQEKDQLENEIIKLKNDIRGLKEKIEERDVRVELLEKEMKENHENHQNIMKDFIAKSDKDIKDLRYKTSANITQLKDNHSREMDEMRESNNFLENEVKELKTKLSKMESELNECKKHVSYCTEENKHILYIGQLCSDLQTNWYRYVMPKHCHDEHRAYKVNHIIDDIGDSTILSEEEQNDAKRRWKELQSKIDWEKNERLIEAIKRLRQQRNRAAHPKVLSEEGAKRAADELKKQGKLKAKPSFEDVMGLINLWKSSKSLHQGRSG</sequence>
<accession>A0A6P8JCI6</accession>
<dbReference type="SUPFAM" id="SSF58113">
    <property type="entry name" value="Apolipoprotein A-I"/>
    <property type="match status" value="1"/>
</dbReference>
<dbReference type="GeneID" id="116308935"/>
<dbReference type="Proteomes" id="UP000515163">
    <property type="component" value="Unplaced"/>
</dbReference>
<evidence type="ECO:0000313" key="3">
    <source>
        <dbReference type="Proteomes" id="UP000515163"/>
    </source>
</evidence>
<reference evidence="4 5" key="1">
    <citation type="submission" date="2025-04" db="UniProtKB">
        <authorList>
            <consortium name="RefSeq"/>
        </authorList>
    </citation>
    <scope>IDENTIFICATION</scope>
    <source>
        <tissue evidence="4 5">Tentacle</tissue>
    </source>
</reference>
<dbReference type="AlphaFoldDB" id="A0A6P8JCI6"/>
<dbReference type="Gene3D" id="1.10.287.1490">
    <property type="match status" value="1"/>
</dbReference>
<dbReference type="KEGG" id="aten:116308935"/>